<dbReference type="PANTHER" id="PTHR46494">
    <property type="entry name" value="CORA FAMILY METAL ION TRANSPORTER (EUROFUNG)"/>
    <property type="match status" value="1"/>
</dbReference>
<dbReference type="SUPFAM" id="SSF143865">
    <property type="entry name" value="CorA soluble domain-like"/>
    <property type="match status" value="1"/>
</dbReference>
<evidence type="ECO:0000256" key="4">
    <source>
        <dbReference type="ARBA" id="ARBA00022475"/>
    </source>
</evidence>
<dbReference type="PATRIC" id="fig|1235802.3.peg.3264"/>
<keyword evidence="14" id="KW-1185">Reference proteome</keyword>
<dbReference type="STRING" id="1235802.C823_03086"/>
<comment type="catalytic activity">
    <reaction evidence="10">
        <text>Mg(2+)(in) = Mg(2+)(out)</text>
        <dbReference type="Rhea" id="RHEA:29827"/>
        <dbReference type="ChEBI" id="CHEBI:18420"/>
    </reaction>
</comment>
<keyword evidence="8" id="KW-0406">Ion transport</keyword>
<dbReference type="InterPro" id="IPR045863">
    <property type="entry name" value="CorA_TM1_TM2"/>
</dbReference>
<accession>N2AJP5</accession>
<dbReference type="CDD" id="cd12826">
    <property type="entry name" value="EcCorA_ZntB-like_u1"/>
    <property type="match status" value="1"/>
</dbReference>
<dbReference type="GO" id="GO:0015087">
    <property type="term" value="F:cobalt ion transmembrane transporter activity"/>
    <property type="evidence" value="ECO:0007669"/>
    <property type="project" value="TreeGrafter"/>
</dbReference>
<dbReference type="PANTHER" id="PTHR46494:SF1">
    <property type="entry name" value="CORA FAMILY METAL ION TRANSPORTER (EUROFUNG)"/>
    <property type="match status" value="1"/>
</dbReference>
<sequence>MQKVIRINETEEYAEYMESKVVRDIRDDRTESFESHRNYTLFVFPLYDIHRAGMAANQIIVYLDHEDLFLLCEGRRGYEIVETLFQKQATNECALWSFFQNLLKNDMDNLEDLECEVADAEMAAMVRFQDNYSRKIIAYRKELLRLKRYYEQMDTIMDSLLLNENRLLSEEGMTHFTILANRTTRYLQSVLNLRDYVTQMREAYQAQIDIEQNNLMRLFTVITTVFQPLTLMAGWYGMNFTNMPELHWKYAYVVFIAVSVFVCITLLTIFKKKRWF</sequence>
<feature type="transmembrane region" description="Helical" evidence="12">
    <location>
        <begin position="218"/>
        <end position="238"/>
    </location>
</feature>
<dbReference type="FunFam" id="1.20.58.340:FF:000004">
    <property type="entry name" value="Magnesium transport protein CorA"/>
    <property type="match status" value="1"/>
</dbReference>
<evidence type="ECO:0000313" key="14">
    <source>
        <dbReference type="Proteomes" id="UP000012589"/>
    </source>
</evidence>
<dbReference type="GO" id="GO:0005886">
    <property type="term" value="C:plasma membrane"/>
    <property type="evidence" value="ECO:0007669"/>
    <property type="project" value="UniProtKB-SubCell"/>
</dbReference>
<dbReference type="Gene3D" id="1.20.58.340">
    <property type="entry name" value="Magnesium transport protein CorA, transmembrane region"/>
    <property type="match status" value="2"/>
</dbReference>
<protein>
    <recommendedName>
        <fullName evidence="15">Magnesium and cobalt transporter CorA</fullName>
    </recommendedName>
</protein>
<evidence type="ECO:0000256" key="2">
    <source>
        <dbReference type="ARBA" id="ARBA00009765"/>
    </source>
</evidence>
<dbReference type="Pfam" id="PF01544">
    <property type="entry name" value="CorA"/>
    <property type="match status" value="1"/>
</dbReference>
<keyword evidence="7 12" id="KW-1133">Transmembrane helix</keyword>
<keyword evidence="9 12" id="KW-0472">Membrane</keyword>
<evidence type="ECO:0000256" key="5">
    <source>
        <dbReference type="ARBA" id="ARBA00022692"/>
    </source>
</evidence>
<evidence type="ECO:0008006" key="15">
    <source>
        <dbReference type="Google" id="ProtNLM"/>
    </source>
</evidence>
<organism evidence="13 14">
    <name type="scientific">Eubacterium plexicaudatum ASF492</name>
    <dbReference type="NCBI Taxonomy" id="1235802"/>
    <lineage>
        <taxon>Bacteria</taxon>
        <taxon>Bacillati</taxon>
        <taxon>Bacillota</taxon>
        <taxon>Clostridia</taxon>
        <taxon>Eubacteriales</taxon>
        <taxon>Eubacteriaceae</taxon>
        <taxon>Eubacterium</taxon>
    </lineage>
</organism>
<comment type="function">
    <text evidence="11">Mediates influx of magnesium ions. Alternates between open and closed states. Activated by low cytoplasmic Mg(2+) levels. Inactive when cytoplasmic Mg(2+) levels are high.</text>
</comment>
<evidence type="ECO:0000256" key="12">
    <source>
        <dbReference type="SAM" id="Phobius"/>
    </source>
</evidence>
<feature type="transmembrane region" description="Helical" evidence="12">
    <location>
        <begin position="250"/>
        <end position="270"/>
    </location>
</feature>
<evidence type="ECO:0000256" key="11">
    <source>
        <dbReference type="ARBA" id="ARBA00045497"/>
    </source>
</evidence>
<reference evidence="13 14" key="1">
    <citation type="journal article" date="2014" name="Genome Announc.">
        <title>Draft genome sequences of the altered schaedler flora, a defined bacterial community from gnotobiotic mice.</title>
        <authorList>
            <person name="Wannemuehler M.J."/>
            <person name="Overstreet A.M."/>
            <person name="Ward D.V."/>
            <person name="Phillips G.J."/>
        </authorList>
    </citation>
    <scope>NUCLEOTIDE SEQUENCE [LARGE SCALE GENOMIC DNA]</scope>
    <source>
        <strain evidence="13 14">ASF492</strain>
    </source>
</reference>
<evidence type="ECO:0000256" key="7">
    <source>
        <dbReference type="ARBA" id="ARBA00022989"/>
    </source>
</evidence>
<evidence type="ECO:0000256" key="1">
    <source>
        <dbReference type="ARBA" id="ARBA00004651"/>
    </source>
</evidence>
<comment type="subcellular location">
    <subcellularLocation>
        <location evidence="1">Cell membrane</location>
        <topology evidence="1">Multi-pass membrane protein</topology>
    </subcellularLocation>
</comment>
<dbReference type="GO" id="GO:0050897">
    <property type="term" value="F:cobalt ion binding"/>
    <property type="evidence" value="ECO:0007669"/>
    <property type="project" value="TreeGrafter"/>
</dbReference>
<keyword evidence="3" id="KW-0813">Transport</keyword>
<comment type="similarity">
    <text evidence="2">Belongs to the CorA metal ion transporter (MIT) (TC 1.A.35) family.</text>
</comment>
<comment type="caution">
    <text evidence="13">The sequence shown here is derived from an EMBL/GenBank/DDBJ whole genome shotgun (WGS) entry which is preliminary data.</text>
</comment>
<gene>
    <name evidence="13" type="ORF">C823_03086</name>
</gene>
<keyword evidence="5 12" id="KW-0812">Transmembrane</keyword>
<dbReference type="GO" id="GO:0015095">
    <property type="term" value="F:magnesium ion transmembrane transporter activity"/>
    <property type="evidence" value="ECO:0007669"/>
    <property type="project" value="TreeGrafter"/>
</dbReference>
<dbReference type="EMBL" id="AQFT01000095">
    <property type="protein sequence ID" value="EMZ24634.1"/>
    <property type="molecule type" value="Genomic_DNA"/>
</dbReference>
<dbReference type="GO" id="GO:0000287">
    <property type="term" value="F:magnesium ion binding"/>
    <property type="evidence" value="ECO:0007669"/>
    <property type="project" value="TreeGrafter"/>
</dbReference>
<evidence type="ECO:0000256" key="10">
    <source>
        <dbReference type="ARBA" id="ARBA00034269"/>
    </source>
</evidence>
<evidence type="ECO:0000256" key="9">
    <source>
        <dbReference type="ARBA" id="ARBA00023136"/>
    </source>
</evidence>
<keyword evidence="4" id="KW-1003">Cell membrane</keyword>
<dbReference type="AlphaFoldDB" id="N2AJP5"/>
<dbReference type="InterPro" id="IPR045861">
    <property type="entry name" value="CorA_cytoplasmic_dom"/>
</dbReference>
<name>N2AJP5_9FIRM</name>
<keyword evidence="6" id="KW-0460">Magnesium</keyword>
<evidence type="ECO:0000313" key="13">
    <source>
        <dbReference type="EMBL" id="EMZ24634.1"/>
    </source>
</evidence>
<evidence type="ECO:0000256" key="8">
    <source>
        <dbReference type="ARBA" id="ARBA00023065"/>
    </source>
</evidence>
<proteinExistence type="inferred from homology"/>
<dbReference type="Proteomes" id="UP000012589">
    <property type="component" value="Unassembled WGS sequence"/>
</dbReference>
<dbReference type="eggNOG" id="COG0598">
    <property type="taxonomic scope" value="Bacteria"/>
</dbReference>
<evidence type="ECO:0000256" key="6">
    <source>
        <dbReference type="ARBA" id="ARBA00022842"/>
    </source>
</evidence>
<dbReference type="HOGENOM" id="CLU_007127_0_1_9"/>
<evidence type="ECO:0000256" key="3">
    <source>
        <dbReference type="ARBA" id="ARBA00022448"/>
    </source>
</evidence>
<dbReference type="InterPro" id="IPR002523">
    <property type="entry name" value="MgTranspt_CorA/ZnTranspt_ZntB"/>
</dbReference>
<dbReference type="SUPFAM" id="SSF144083">
    <property type="entry name" value="Magnesium transport protein CorA, transmembrane region"/>
    <property type="match status" value="1"/>
</dbReference>
<dbReference type="OrthoDB" id="9803416at2"/>